<comment type="caution">
    <text evidence="15">The sequence shown here is derived from an EMBL/GenBank/DDBJ whole genome shotgun (WGS) entry which is preliminary data.</text>
</comment>
<evidence type="ECO:0000256" key="3">
    <source>
        <dbReference type="ARBA" id="ARBA00012958"/>
    </source>
</evidence>
<dbReference type="SUPFAM" id="SSF54211">
    <property type="entry name" value="Ribosomal protein S5 domain 2-like"/>
    <property type="match status" value="1"/>
</dbReference>
<evidence type="ECO:0000256" key="2">
    <source>
        <dbReference type="ARBA" id="ARBA00006495"/>
    </source>
</evidence>
<dbReference type="EMBL" id="JBBBZM010000039">
    <property type="protein sequence ID" value="KAL0637077.1"/>
    <property type="molecule type" value="Genomic_DNA"/>
</dbReference>
<evidence type="ECO:0000256" key="10">
    <source>
        <dbReference type="ARBA" id="ARBA00023098"/>
    </source>
</evidence>
<feature type="domain" description="GHMP kinase N-terminal" evidence="14">
    <location>
        <begin position="142"/>
        <end position="210"/>
    </location>
</feature>
<keyword evidence="8" id="KW-0067">ATP-binding</keyword>
<evidence type="ECO:0000313" key="16">
    <source>
        <dbReference type="Proteomes" id="UP001447188"/>
    </source>
</evidence>
<dbReference type="InterPro" id="IPR006204">
    <property type="entry name" value="GHMP_kinase_N_dom"/>
</dbReference>
<evidence type="ECO:0000256" key="1">
    <source>
        <dbReference type="ARBA" id="ARBA00005017"/>
    </source>
</evidence>
<reference evidence="15 16" key="1">
    <citation type="submission" date="2024-02" db="EMBL/GenBank/DDBJ databases">
        <title>Discinaceae phylogenomics.</title>
        <authorList>
            <person name="Dirks A.C."/>
            <person name="James T.Y."/>
        </authorList>
    </citation>
    <scope>NUCLEOTIDE SEQUENCE [LARGE SCALE GENOMIC DNA]</scope>
    <source>
        <strain evidence="15 16">ACD0624</strain>
    </source>
</reference>
<evidence type="ECO:0000256" key="5">
    <source>
        <dbReference type="ARBA" id="ARBA00022679"/>
    </source>
</evidence>
<comment type="catalytic activity">
    <reaction evidence="12">
        <text>(R)-5-phosphomevalonate + ATP = (R)-5-diphosphomevalonate + ADP</text>
        <dbReference type="Rhea" id="RHEA:16341"/>
        <dbReference type="ChEBI" id="CHEBI:30616"/>
        <dbReference type="ChEBI" id="CHEBI:57557"/>
        <dbReference type="ChEBI" id="CHEBI:58146"/>
        <dbReference type="ChEBI" id="CHEBI:456216"/>
        <dbReference type="EC" id="2.7.4.2"/>
    </reaction>
    <physiologicalReaction direction="left-to-right" evidence="12">
        <dbReference type="Rhea" id="RHEA:16342"/>
    </physiologicalReaction>
</comment>
<keyword evidence="5 13" id="KW-0808">Transferase</keyword>
<evidence type="ECO:0000256" key="9">
    <source>
        <dbReference type="ARBA" id="ARBA00022955"/>
    </source>
</evidence>
<dbReference type="PANTHER" id="PTHR31814">
    <property type="match status" value="1"/>
</dbReference>
<dbReference type="Proteomes" id="UP001447188">
    <property type="component" value="Unassembled WGS sequence"/>
</dbReference>
<dbReference type="EC" id="2.7.4.2" evidence="3 13"/>
<keyword evidence="7 13" id="KW-0418">Kinase</keyword>
<name>A0ABR3GMV7_9PEZI</name>
<dbReference type="Gene3D" id="3.30.230.10">
    <property type="match status" value="1"/>
</dbReference>
<gene>
    <name evidence="15" type="primary">ERG8</name>
    <name evidence="15" type="ORF">Q9L58_003900</name>
</gene>
<keyword evidence="9 13" id="KW-0752">Steroid biosynthesis</keyword>
<proteinExistence type="inferred from homology"/>
<keyword evidence="6" id="KW-0547">Nucleotide-binding</keyword>
<sequence length="458" mass="49277">MSVAISAPGKVLIAGGYLVLDKDYSGLVFGLSARIHCISTPDPSAPKPGTITVRSPQFLNAVWVYEADKKTAVKQVLEEGSSENKFVETTLRYVLSYMGTLPDANPHPSTIITILADNDYYSQPLSPVPRFNNLAVTLSESHKTGLGSSAALVTALTTCLLTSFSPPPASAPDMRTIEKQQLIHNLAQASHCAAQGKVGSGFDVAAAVFGSCVYRRFSPSILEEIPDPSYGAFARRLKEVVEGPWDLQVSKTRVPKGIRVVMGDVDCGSSTPGMVKTLLKWRSENAEDAKLVWDGLEAMNKGLIDMLEELRLCAEEDAAIHEEALEIVRKQGWKEGGSSKSLQILQKIGRQISKIRKIIRAMGETAGVPIEPEAQTKLLDAVEGQINGVLGGVVPGAGGYDAVAFLLVDHEETLGELNTVLAGWEGGAGGKVKMLETREEQEGVRREVLEGYEGWGFV</sequence>
<keyword evidence="10 13" id="KW-0443">Lipid metabolism</keyword>
<dbReference type="PANTHER" id="PTHR31814:SF2">
    <property type="entry name" value="PHOSPHOMEVALONATE KINASE"/>
    <property type="match status" value="1"/>
</dbReference>
<dbReference type="InterPro" id="IPR035102">
    <property type="entry name" value="Phosphomevalonate_kinase"/>
</dbReference>
<comment type="pathway">
    <text evidence="1 13">Isoprenoid biosynthesis; isopentenyl diphosphate biosynthesis via mevalonate pathway; isopentenyl diphosphate from (R)-mevalonate: step 2/3.</text>
</comment>
<evidence type="ECO:0000256" key="7">
    <source>
        <dbReference type="ARBA" id="ARBA00022777"/>
    </source>
</evidence>
<evidence type="ECO:0000256" key="4">
    <source>
        <dbReference type="ARBA" id="ARBA00022516"/>
    </source>
</evidence>
<evidence type="ECO:0000313" key="15">
    <source>
        <dbReference type="EMBL" id="KAL0637077.1"/>
    </source>
</evidence>
<evidence type="ECO:0000256" key="12">
    <source>
        <dbReference type="ARBA" id="ARBA00029326"/>
    </source>
</evidence>
<evidence type="ECO:0000256" key="13">
    <source>
        <dbReference type="PIRNR" id="PIRNR017288"/>
    </source>
</evidence>
<evidence type="ECO:0000256" key="8">
    <source>
        <dbReference type="ARBA" id="ARBA00022840"/>
    </source>
</evidence>
<dbReference type="GO" id="GO:0004631">
    <property type="term" value="F:phosphomevalonate kinase activity"/>
    <property type="evidence" value="ECO:0007669"/>
    <property type="project" value="UniProtKB-EC"/>
</dbReference>
<evidence type="ECO:0000256" key="6">
    <source>
        <dbReference type="ARBA" id="ARBA00022741"/>
    </source>
</evidence>
<evidence type="ECO:0000256" key="11">
    <source>
        <dbReference type="ARBA" id="ARBA00023221"/>
    </source>
</evidence>
<keyword evidence="16" id="KW-1185">Reference proteome</keyword>
<dbReference type="PIRSF" id="PIRSF017288">
    <property type="entry name" value="PMK_GHMP_euk"/>
    <property type="match status" value="1"/>
</dbReference>
<keyword evidence="4 13" id="KW-0444">Lipid biosynthesis</keyword>
<dbReference type="Pfam" id="PF00288">
    <property type="entry name" value="GHMP_kinases_N"/>
    <property type="match status" value="1"/>
</dbReference>
<comment type="similarity">
    <text evidence="2 13">Belongs to the GHMP kinase family. Mevalonate kinase subfamily.</text>
</comment>
<dbReference type="InterPro" id="IPR014721">
    <property type="entry name" value="Ribsml_uS5_D2-typ_fold_subgr"/>
</dbReference>
<evidence type="ECO:0000259" key="14">
    <source>
        <dbReference type="Pfam" id="PF00288"/>
    </source>
</evidence>
<organism evidence="15 16">
    <name type="scientific">Discina gigas</name>
    <dbReference type="NCBI Taxonomy" id="1032678"/>
    <lineage>
        <taxon>Eukaryota</taxon>
        <taxon>Fungi</taxon>
        <taxon>Dikarya</taxon>
        <taxon>Ascomycota</taxon>
        <taxon>Pezizomycotina</taxon>
        <taxon>Pezizomycetes</taxon>
        <taxon>Pezizales</taxon>
        <taxon>Discinaceae</taxon>
        <taxon>Discina</taxon>
    </lineage>
</organism>
<accession>A0ABR3GMV7</accession>
<dbReference type="InterPro" id="IPR016005">
    <property type="entry name" value="Erg8"/>
</dbReference>
<keyword evidence="11 13" id="KW-0753">Steroid metabolism</keyword>
<dbReference type="InterPro" id="IPR020568">
    <property type="entry name" value="Ribosomal_Su5_D2-typ_SF"/>
</dbReference>
<protein>
    <recommendedName>
        <fullName evidence="3 13">Phosphomevalonate kinase</fullName>
        <ecNumber evidence="3 13">2.7.4.2</ecNumber>
    </recommendedName>
</protein>